<accession>A0A1G6V0U6</accession>
<dbReference type="InterPro" id="IPR014710">
    <property type="entry name" value="RmlC-like_jellyroll"/>
</dbReference>
<proteinExistence type="predicted"/>
<evidence type="ECO:0000259" key="1">
    <source>
        <dbReference type="Pfam" id="PF05899"/>
    </source>
</evidence>
<dbReference type="RefSeq" id="WP_244509429.1">
    <property type="nucleotide sequence ID" value="NZ_FMZM01000008.1"/>
</dbReference>
<dbReference type="AlphaFoldDB" id="A0A1G6V0U6"/>
<dbReference type="InterPro" id="IPR011051">
    <property type="entry name" value="RmlC_Cupin_sf"/>
</dbReference>
<dbReference type="STRING" id="1045774.SAMN05421872_108154"/>
<evidence type="ECO:0000313" key="3">
    <source>
        <dbReference type="Proteomes" id="UP000199034"/>
    </source>
</evidence>
<dbReference type="Pfam" id="PF05899">
    <property type="entry name" value="Cupin_3"/>
    <property type="match status" value="1"/>
</dbReference>
<sequence>MTRILSTDARTHDLDPLRPGFGLAELADLGGAGIGLWEMAPGEDRDTEADEVFVVLAGAGTVAFEDGSVLTLAPGVVVRLRAGDRTVWTVTETLRKLYVTAPTG</sequence>
<reference evidence="2 3" key="1">
    <citation type="submission" date="2016-10" db="EMBL/GenBank/DDBJ databases">
        <authorList>
            <person name="de Groot N.N."/>
        </authorList>
    </citation>
    <scope>NUCLEOTIDE SEQUENCE [LARGE SCALE GENOMIC DNA]</scope>
    <source>
        <strain evidence="2 3">CGMCC 4.6858</strain>
    </source>
</reference>
<dbReference type="PANTHER" id="PTHR40943">
    <property type="entry name" value="CYTOPLASMIC PROTEIN-RELATED"/>
    <property type="match status" value="1"/>
</dbReference>
<protein>
    <recommendedName>
        <fullName evidence="1">(S)-ureidoglycine aminohydrolase cupin domain-containing protein</fullName>
    </recommendedName>
</protein>
<feature type="domain" description="(S)-ureidoglycine aminohydrolase cupin" evidence="1">
    <location>
        <begin position="29"/>
        <end position="98"/>
    </location>
</feature>
<organism evidence="2 3">
    <name type="scientific">Nocardioides lianchengensis</name>
    <dbReference type="NCBI Taxonomy" id="1045774"/>
    <lineage>
        <taxon>Bacteria</taxon>
        <taxon>Bacillati</taxon>
        <taxon>Actinomycetota</taxon>
        <taxon>Actinomycetes</taxon>
        <taxon>Propionibacteriales</taxon>
        <taxon>Nocardioidaceae</taxon>
        <taxon>Nocardioides</taxon>
    </lineage>
</organism>
<keyword evidence="3" id="KW-1185">Reference proteome</keyword>
<dbReference type="Gene3D" id="2.60.120.10">
    <property type="entry name" value="Jelly Rolls"/>
    <property type="match status" value="1"/>
</dbReference>
<dbReference type="Proteomes" id="UP000199034">
    <property type="component" value="Unassembled WGS sequence"/>
</dbReference>
<dbReference type="InterPro" id="IPR008579">
    <property type="entry name" value="UGlyAH_Cupin_dom"/>
</dbReference>
<dbReference type="SUPFAM" id="SSF51182">
    <property type="entry name" value="RmlC-like cupins"/>
    <property type="match status" value="1"/>
</dbReference>
<evidence type="ECO:0000313" key="2">
    <source>
        <dbReference type="EMBL" id="SDD47230.1"/>
    </source>
</evidence>
<dbReference type="PANTHER" id="PTHR40943:SF1">
    <property type="entry name" value="CYTOPLASMIC PROTEIN"/>
    <property type="match status" value="1"/>
</dbReference>
<name>A0A1G6V0U6_9ACTN</name>
<gene>
    <name evidence="2" type="ORF">SAMN05421872_108154</name>
</gene>
<dbReference type="EMBL" id="FMZM01000008">
    <property type="protein sequence ID" value="SDD47230.1"/>
    <property type="molecule type" value="Genomic_DNA"/>
</dbReference>